<protein>
    <recommendedName>
        <fullName evidence="4">D-inositol 3-phosphate glycosyltransferase</fullName>
    </recommendedName>
</protein>
<accession>A0ABN8QBC6</accession>
<dbReference type="CDD" id="cd03801">
    <property type="entry name" value="GT4_PimA-like"/>
    <property type="match status" value="1"/>
</dbReference>
<feature type="compositionally biased region" description="Acidic residues" evidence="1">
    <location>
        <begin position="641"/>
        <end position="650"/>
    </location>
</feature>
<evidence type="ECO:0000313" key="3">
    <source>
        <dbReference type="Proteomes" id="UP001159405"/>
    </source>
</evidence>
<gene>
    <name evidence="2" type="ORF">PLOB_00003988</name>
</gene>
<dbReference type="PANTHER" id="PTHR12526">
    <property type="entry name" value="GLYCOSYLTRANSFERASE"/>
    <property type="match status" value="1"/>
</dbReference>
<comment type="caution">
    <text evidence="2">The sequence shown here is derived from an EMBL/GenBank/DDBJ whole genome shotgun (WGS) entry which is preliminary data.</text>
</comment>
<evidence type="ECO:0000256" key="1">
    <source>
        <dbReference type="SAM" id="MobiDB-lite"/>
    </source>
</evidence>
<feature type="region of interest" description="Disordered" evidence="1">
    <location>
        <begin position="630"/>
        <end position="653"/>
    </location>
</feature>
<sequence>MPSRTEGFGLAALEALSAGLPVLVSGNSGLGEALKKVPFGLGFVVESEDPRDWAQAIKGVCHKDGEIRLRECEVVCAAYAEKYSWKDPCYKLVEGMKSITLEDAAVAFRGTRIEVSYDMFTGEHHVTPSNEDLSSFPGNLGSISSRKLRVTLLSTERRLTKGGLSTINRELAIQLAKHPSLEVSVYLPQCSEEDKRVAASHNVHLIEAEEMPGYDPLDWLSFLPKDHAVDFVIGHGAILGRQLQMIKRIHPHCKWIQVVYTAPEELGMYKGYEECISKKHQVEVELCKLADQVVAVGPKLAEALSGYLRPCGKDQDVLDLTPGIFSEFADVKQATEERKAFIVLVFGLGENEDFHLKGYDIAARAIAELYAEPQPYKLWFVGAPSGEEEKVKHLFLEQGIDRSQLRVRCFPERREQLARLFCEVDLAIMPSRTKGFGLATLEALSAGLPVLVSGNSGLGEALKKVPYGSSCVVESKDPSDWANAIRAACHKDRKTRLKEIEIIREAWEKVYKWEKQCEKLVERMVQVNITLEPRGPSENEARNLDSDDEERDCGRKRFSEGGYPVQQETNKDISREPATSSGPGDSRGDLGSAVSGYSSFLSKEVTSLHPESWLKAEDVLQMDKLSIVPEPSLKSAHEGESVEDPNDDISMDPGELRMATARGVTDIRTATMMFEAEHEECIRVLPYTKDSQIVVQFYVYSGESGIPKDLKEEAQTFFEDMHVKLEWFDLYNDSVNILNVQPLKYPFGKPTPLTASQVDEMNEVIENKLPELSKHRNVTSVQASFKITDSTQTDKPCITIYVLGKGCIPFGELAFPNAFEGYPVDVVNGFWIRAGKPYWKPTEAQEQSDVLCLGASVGVQGKKSSGSLGAIVKDGSNYYALSCDHVMNSEESKCIIHPGLNDHLNYLKYYLAQYKRCLDDVTGLEIECSVETLSSSEALRNKFEELKLIKNNHPKRSTYTRTDLARIEKLEKAFEEGNKPPRKIGEYFVGVNKNVFWPQTNGKEYFIDAAIAKLPDEEVTRLKQSRTARLIESDMKIRGECEPENIPAILETNKLCKSGRTTGYTEIRNKIVGPGVAAPHFMKPPLYELHDPFVSCEAKTFFCESCGESQRFVAESEQRRSCEECGPGKAGVYDKFWLKRCLCIQEGEEGFAKSGDSGSVIFVKVKKDDLEKKAECDPKKKAEYVLDGVGLLFGIQNHQYYRYIFASPLKIALAALTEEHRDICSLVLVASYQ</sequence>
<name>A0ABN8QBC6_9CNID</name>
<dbReference type="Pfam" id="PF20706">
    <property type="entry name" value="GT4-conflict"/>
    <property type="match status" value="2"/>
</dbReference>
<evidence type="ECO:0000313" key="2">
    <source>
        <dbReference type="EMBL" id="CAH3160578.1"/>
    </source>
</evidence>
<proteinExistence type="predicted"/>
<evidence type="ECO:0008006" key="4">
    <source>
        <dbReference type="Google" id="ProtNLM"/>
    </source>
</evidence>
<feature type="compositionally biased region" description="Basic and acidic residues" evidence="1">
    <location>
        <begin position="535"/>
        <end position="545"/>
    </location>
</feature>
<dbReference type="SUPFAM" id="SSF53756">
    <property type="entry name" value="UDP-Glycosyltransferase/glycogen phosphorylase"/>
    <property type="match status" value="2"/>
</dbReference>
<keyword evidence="3" id="KW-1185">Reference proteome</keyword>
<dbReference type="Gene3D" id="3.40.50.2000">
    <property type="entry name" value="Glycogen Phosphorylase B"/>
    <property type="match status" value="2"/>
</dbReference>
<dbReference type="EMBL" id="CALNXK010000117">
    <property type="protein sequence ID" value="CAH3160578.1"/>
    <property type="molecule type" value="Genomic_DNA"/>
</dbReference>
<dbReference type="Proteomes" id="UP001159405">
    <property type="component" value="Unassembled WGS sequence"/>
</dbReference>
<organism evidence="2 3">
    <name type="scientific">Porites lobata</name>
    <dbReference type="NCBI Taxonomy" id="104759"/>
    <lineage>
        <taxon>Eukaryota</taxon>
        <taxon>Metazoa</taxon>
        <taxon>Cnidaria</taxon>
        <taxon>Anthozoa</taxon>
        <taxon>Hexacorallia</taxon>
        <taxon>Scleractinia</taxon>
        <taxon>Fungiina</taxon>
        <taxon>Poritidae</taxon>
        <taxon>Porites</taxon>
    </lineage>
</organism>
<reference evidence="2 3" key="1">
    <citation type="submission" date="2022-05" db="EMBL/GenBank/DDBJ databases">
        <authorList>
            <consortium name="Genoscope - CEA"/>
            <person name="William W."/>
        </authorList>
    </citation>
    <scope>NUCLEOTIDE SEQUENCE [LARGE SCALE GENOMIC DNA]</scope>
</reference>
<feature type="region of interest" description="Disordered" evidence="1">
    <location>
        <begin position="532"/>
        <end position="591"/>
    </location>
</feature>